<dbReference type="InterPro" id="IPR038577">
    <property type="entry name" value="GT10-like_C_sf"/>
</dbReference>
<feature type="domain" description="Fucosyltransferase N-terminal" evidence="14">
    <location>
        <begin position="63"/>
        <end position="178"/>
    </location>
</feature>
<dbReference type="EC" id="2.4.1.-" evidence="12"/>
<evidence type="ECO:0000313" key="15">
    <source>
        <dbReference type="EMBL" id="KAK2141142.1"/>
    </source>
</evidence>
<evidence type="ECO:0000256" key="11">
    <source>
        <dbReference type="ARBA" id="ARBA00023180"/>
    </source>
</evidence>
<dbReference type="InterPro" id="IPR001503">
    <property type="entry name" value="Glyco_trans_10"/>
</dbReference>
<dbReference type="SUPFAM" id="SSF53756">
    <property type="entry name" value="UDP-Glycosyltransferase/glycogen phosphorylase"/>
    <property type="match status" value="1"/>
</dbReference>
<protein>
    <recommendedName>
        <fullName evidence="12">Fucosyltransferase</fullName>
        <ecNumber evidence="12">2.4.1.-</ecNumber>
    </recommendedName>
</protein>
<evidence type="ECO:0000256" key="6">
    <source>
        <dbReference type="ARBA" id="ARBA00022692"/>
    </source>
</evidence>
<keyword evidence="8 12" id="KW-1133">Transmembrane helix</keyword>
<evidence type="ECO:0000256" key="10">
    <source>
        <dbReference type="ARBA" id="ARBA00023136"/>
    </source>
</evidence>
<keyword evidence="16" id="KW-1185">Reference proteome</keyword>
<dbReference type="GO" id="GO:0032580">
    <property type="term" value="C:Golgi cisterna membrane"/>
    <property type="evidence" value="ECO:0007669"/>
    <property type="project" value="UniProtKB-SubCell"/>
</dbReference>
<sequence>MTPKWSLQSTKTNFGLLICVIIVMVCVFAQLTIWWELRRPPEGLWRNSSLPTFSDERVPGRNSTKIIMFWTRRANTNNWFSYPEKFTTRSMSKITNCSQNNCIYTSNHSLIRQADILLFYLNEKPDWPKVRYAHQYYAHFIHEAPGKRNQRTFLDQYEDNINITINFRRDADLYLPYNTLLPVKSDHDYRPRIPHGNKTGMAVWPVSHCVTESHREHYVAELSKHLEVDIYGRCGSHICNRSRTHSCSKSWEEKYKYYLSFENNVCEDYITEKVFLPLQYEIIPVVFGGGNYSRDVPPRSVINARDFDSPKDLANFLIHLASDEQRYRSYFKWKSRFEIVGGVPRFMCRLCQALHENEFHPHPAKSHYADYWYGVHGEMCDNEVIPRMRKEGGW</sequence>
<evidence type="ECO:0000259" key="13">
    <source>
        <dbReference type="Pfam" id="PF00852"/>
    </source>
</evidence>
<comment type="caution">
    <text evidence="15">The sequence shown here is derived from an EMBL/GenBank/DDBJ whole genome shotgun (WGS) entry which is preliminary data.</text>
</comment>
<gene>
    <name evidence="15" type="ORF">LSH36_1154g00094</name>
</gene>
<dbReference type="Pfam" id="PF00852">
    <property type="entry name" value="Glyco_transf_10"/>
    <property type="match status" value="1"/>
</dbReference>
<dbReference type="Proteomes" id="UP001208570">
    <property type="component" value="Unassembled WGS sequence"/>
</dbReference>
<keyword evidence="4 12" id="KW-0328">Glycosyltransferase</keyword>
<evidence type="ECO:0000256" key="1">
    <source>
        <dbReference type="ARBA" id="ARBA00004323"/>
    </source>
</evidence>
<dbReference type="InterPro" id="IPR031481">
    <property type="entry name" value="Glyco_tran_10_N"/>
</dbReference>
<feature type="transmembrane region" description="Helical" evidence="12">
    <location>
        <begin position="12"/>
        <end position="35"/>
    </location>
</feature>
<dbReference type="Pfam" id="PF17039">
    <property type="entry name" value="Glyco_tran_10_N"/>
    <property type="match status" value="1"/>
</dbReference>
<keyword evidence="6 12" id="KW-0812">Transmembrane</keyword>
<keyword evidence="11" id="KW-0325">Glycoprotein</keyword>
<dbReference type="FunFam" id="3.40.50.11660:FF:000004">
    <property type="entry name" value="Glycoprotein 3-alpha-L-fucosyltransferase A"/>
    <property type="match status" value="1"/>
</dbReference>
<comment type="similarity">
    <text evidence="3 12">Belongs to the glycosyltransferase 10 family.</text>
</comment>
<evidence type="ECO:0000256" key="3">
    <source>
        <dbReference type="ARBA" id="ARBA00008919"/>
    </source>
</evidence>
<dbReference type="PANTHER" id="PTHR48438">
    <property type="entry name" value="ALPHA-(1,3)-FUCOSYLTRANSFERASE C-RELATED"/>
    <property type="match status" value="1"/>
</dbReference>
<dbReference type="InterPro" id="IPR055270">
    <property type="entry name" value="Glyco_tran_10_C"/>
</dbReference>
<name>A0AAD9MPF6_9ANNE</name>
<evidence type="ECO:0000256" key="5">
    <source>
        <dbReference type="ARBA" id="ARBA00022679"/>
    </source>
</evidence>
<feature type="domain" description="Fucosyltransferase C-terminal" evidence="13">
    <location>
        <begin position="197"/>
        <end position="360"/>
    </location>
</feature>
<reference evidence="15" key="1">
    <citation type="journal article" date="2023" name="Mol. Biol. Evol.">
        <title>Third-Generation Sequencing Reveals the Adaptive Role of the Epigenome in Three Deep-Sea Polychaetes.</title>
        <authorList>
            <person name="Perez M."/>
            <person name="Aroh O."/>
            <person name="Sun Y."/>
            <person name="Lan Y."/>
            <person name="Juniper S.K."/>
            <person name="Young C.R."/>
            <person name="Angers B."/>
            <person name="Qian P.Y."/>
        </authorList>
    </citation>
    <scope>NUCLEOTIDE SEQUENCE</scope>
    <source>
        <strain evidence="15">P08H-3</strain>
    </source>
</reference>
<evidence type="ECO:0000256" key="4">
    <source>
        <dbReference type="ARBA" id="ARBA00022676"/>
    </source>
</evidence>
<dbReference type="EMBL" id="JAODUP010001154">
    <property type="protein sequence ID" value="KAK2141142.1"/>
    <property type="molecule type" value="Genomic_DNA"/>
</dbReference>
<evidence type="ECO:0000256" key="2">
    <source>
        <dbReference type="ARBA" id="ARBA00004922"/>
    </source>
</evidence>
<evidence type="ECO:0000259" key="14">
    <source>
        <dbReference type="Pfam" id="PF17039"/>
    </source>
</evidence>
<comment type="subcellular location">
    <subcellularLocation>
        <location evidence="1">Golgi apparatus membrane</location>
        <topology evidence="1">Single-pass type II membrane protein</topology>
    </subcellularLocation>
    <subcellularLocation>
        <location evidence="12">Golgi apparatus</location>
        <location evidence="12">Golgi stack membrane</location>
        <topology evidence="12">Single-pass type II membrane protein</topology>
    </subcellularLocation>
</comment>
<keyword evidence="10 12" id="KW-0472">Membrane</keyword>
<evidence type="ECO:0000256" key="7">
    <source>
        <dbReference type="ARBA" id="ARBA00022968"/>
    </source>
</evidence>
<organism evidence="15 16">
    <name type="scientific">Paralvinella palmiformis</name>
    <dbReference type="NCBI Taxonomy" id="53620"/>
    <lineage>
        <taxon>Eukaryota</taxon>
        <taxon>Metazoa</taxon>
        <taxon>Spiralia</taxon>
        <taxon>Lophotrochozoa</taxon>
        <taxon>Annelida</taxon>
        <taxon>Polychaeta</taxon>
        <taxon>Sedentaria</taxon>
        <taxon>Canalipalpata</taxon>
        <taxon>Terebellida</taxon>
        <taxon>Terebelliformia</taxon>
        <taxon>Alvinellidae</taxon>
        <taxon>Paralvinella</taxon>
    </lineage>
</organism>
<keyword evidence="7" id="KW-0735">Signal-anchor</keyword>
<evidence type="ECO:0000256" key="8">
    <source>
        <dbReference type="ARBA" id="ARBA00022989"/>
    </source>
</evidence>
<dbReference type="GO" id="GO:0000139">
    <property type="term" value="C:Golgi membrane"/>
    <property type="evidence" value="ECO:0007669"/>
    <property type="project" value="UniProtKB-SubCell"/>
</dbReference>
<keyword evidence="5 12" id="KW-0808">Transferase</keyword>
<evidence type="ECO:0000313" key="16">
    <source>
        <dbReference type="Proteomes" id="UP001208570"/>
    </source>
</evidence>
<accession>A0AAD9MPF6</accession>
<comment type="pathway">
    <text evidence="2">Protein modification; protein glycosylation.</text>
</comment>
<dbReference type="AlphaFoldDB" id="A0AAD9MPF6"/>
<keyword evidence="9 12" id="KW-0333">Golgi apparatus</keyword>
<dbReference type="Gene3D" id="3.40.50.11660">
    <property type="entry name" value="Glycosyl transferase family 10, C-terminal domain"/>
    <property type="match status" value="1"/>
</dbReference>
<dbReference type="GO" id="GO:0008417">
    <property type="term" value="F:fucosyltransferase activity"/>
    <property type="evidence" value="ECO:0007669"/>
    <property type="project" value="InterPro"/>
</dbReference>
<proteinExistence type="inferred from homology"/>
<evidence type="ECO:0000256" key="9">
    <source>
        <dbReference type="ARBA" id="ARBA00023034"/>
    </source>
</evidence>
<evidence type="ECO:0000256" key="12">
    <source>
        <dbReference type="RuleBase" id="RU003832"/>
    </source>
</evidence>
<dbReference type="PANTHER" id="PTHR48438:SF1">
    <property type="entry name" value="ALPHA-(1,3)-FUCOSYLTRANSFERASE C-RELATED"/>
    <property type="match status" value="1"/>
</dbReference>